<protein>
    <submittedName>
        <fullName evidence="2">Uncharacterized protein</fullName>
    </submittedName>
</protein>
<gene>
    <name evidence="2" type="ORF">FOY51_00960</name>
</gene>
<sequence length="64" mass="7175">MRLDRTSRRSVCLLLFYFACVGVLWSDNGFSAFITALLALGVALTVWEIAKSRRRPKVGRELSG</sequence>
<dbReference type="Proteomes" id="UP000322244">
    <property type="component" value="Unassembled WGS sequence"/>
</dbReference>
<keyword evidence="1" id="KW-0472">Membrane</keyword>
<dbReference type="RefSeq" id="WP_149428338.1">
    <property type="nucleotide sequence ID" value="NZ_VLNY01000001.1"/>
</dbReference>
<accession>A0A5A7SIY9</accession>
<dbReference type="AlphaFoldDB" id="A0A5A7SIY9"/>
<evidence type="ECO:0000313" key="3">
    <source>
        <dbReference type="Proteomes" id="UP000322244"/>
    </source>
</evidence>
<name>A0A5A7SIY9_9NOCA</name>
<reference evidence="2 3" key="1">
    <citation type="submission" date="2019-07" db="EMBL/GenBank/DDBJ databases">
        <title>Rhodococcus cavernicolus sp. nov., isolated from a cave.</title>
        <authorList>
            <person name="Lee S.D."/>
        </authorList>
    </citation>
    <scope>NUCLEOTIDE SEQUENCE [LARGE SCALE GENOMIC DNA]</scope>
    <source>
        <strain evidence="2 3">C1-24</strain>
    </source>
</reference>
<organism evidence="2 3">
    <name type="scientific">Antrihabitans cavernicola</name>
    <dbReference type="NCBI Taxonomy" id="2495913"/>
    <lineage>
        <taxon>Bacteria</taxon>
        <taxon>Bacillati</taxon>
        <taxon>Actinomycetota</taxon>
        <taxon>Actinomycetes</taxon>
        <taxon>Mycobacteriales</taxon>
        <taxon>Nocardiaceae</taxon>
        <taxon>Antrihabitans</taxon>
    </lineage>
</organism>
<feature type="transmembrane region" description="Helical" evidence="1">
    <location>
        <begin position="31"/>
        <end position="50"/>
    </location>
</feature>
<feature type="transmembrane region" description="Helical" evidence="1">
    <location>
        <begin position="7"/>
        <end position="25"/>
    </location>
</feature>
<evidence type="ECO:0000313" key="2">
    <source>
        <dbReference type="EMBL" id="KAA0024563.1"/>
    </source>
</evidence>
<dbReference type="EMBL" id="VLNY01000001">
    <property type="protein sequence ID" value="KAA0024563.1"/>
    <property type="molecule type" value="Genomic_DNA"/>
</dbReference>
<keyword evidence="1" id="KW-0812">Transmembrane</keyword>
<comment type="caution">
    <text evidence="2">The sequence shown here is derived from an EMBL/GenBank/DDBJ whole genome shotgun (WGS) entry which is preliminary data.</text>
</comment>
<keyword evidence="3" id="KW-1185">Reference proteome</keyword>
<evidence type="ECO:0000256" key="1">
    <source>
        <dbReference type="SAM" id="Phobius"/>
    </source>
</evidence>
<proteinExistence type="predicted"/>
<keyword evidence="1" id="KW-1133">Transmembrane helix</keyword>